<accession>A0ACB9IMT9</accession>
<sequence length="98" mass="11470">MLSISIVNCEDLENENGVPIEDIPPSVFLDDEVSGEDYPQAEEWSKAIVKYYNRRFKKCSLFNKVFKIKVHTEDKRGHVFGDIFEDHPYHLNPTNLRL</sequence>
<reference evidence="1 2" key="2">
    <citation type="journal article" date="2022" name="Mol. Ecol. Resour.">
        <title>The genomes of chicory, endive, great burdock and yacon provide insights into Asteraceae paleo-polyploidization history and plant inulin production.</title>
        <authorList>
            <person name="Fan W."/>
            <person name="Wang S."/>
            <person name="Wang H."/>
            <person name="Wang A."/>
            <person name="Jiang F."/>
            <person name="Liu H."/>
            <person name="Zhao H."/>
            <person name="Xu D."/>
            <person name="Zhang Y."/>
        </authorList>
    </citation>
    <scope>NUCLEOTIDE SEQUENCE [LARGE SCALE GENOMIC DNA]</scope>
    <source>
        <strain evidence="2">cv. Yunnan</strain>
        <tissue evidence="1">Leaves</tissue>
    </source>
</reference>
<reference evidence="2" key="1">
    <citation type="journal article" date="2022" name="Mol. Ecol. Resour.">
        <title>The genomes of chicory, endive, great burdock and yacon provide insights into Asteraceae palaeo-polyploidization history and plant inulin production.</title>
        <authorList>
            <person name="Fan W."/>
            <person name="Wang S."/>
            <person name="Wang H."/>
            <person name="Wang A."/>
            <person name="Jiang F."/>
            <person name="Liu H."/>
            <person name="Zhao H."/>
            <person name="Xu D."/>
            <person name="Zhang Y."/>
        </authorList>
    </citation>
    <scope>NUCLEOTIDE SEQUENCE [LARGE SCALE GENOMIC DNA]</scope>
    <source>
        <strain evidence="2">cv. Yunnan</strain>
    </source>
</reference>
<evidence type="ECO:0000313" key="2">
    <source>
        <dbReference type="Proteomes" id="UP001056120"/>
    </source>
</evidence>
<gene>
    <name evidence="1" type="ORF">L1987_25090</name>
</gene>
<name>A0ACB9IMT9_9ASTR</name>
<dbReference type="Proteomes" id="UP001056120">
    <property type="component" value="Linkage Group LG08"/>
</dbReference>
<keyword evidence="2" id="KW-1185">Reference proteome</keyword>
<protein>
    <submittedName>
        <fullName evidence="1">Uncharacterized protein</fullName>
    </submittedName>
</protein>
<organism evidence="1 2">
    <name type="scientific">Smallanthus sonchifolius</name>
    <dbReference type="NCBI Taxonomy" id="185202"/>
    <lineage>
        <taxon>Eukaryota</taxon>
        <taxon>Viridiplantae</taxon>
        <taxon>Streptophyta</taxon>
        <taxon>Embryophyta</taxon>
        <taxon>Tracheophyta</taxon>
        <taxon>Spermatophyta</taxon>
        <taxon>Magnoliopsida</taxon>
        <taxon>eudicotyledons</taxon>
        <taxon>Gunneridae</taxon>
        <taxon>Pentapetalae</taxon>
        <taxon>asterids</taxon>
        <taxon>campanulids</taxon>
        <taxon>Asterales</taxon>
        <taxon>Asteraceae</taxon>
        <taxon>Asteroideae</taxon>
        <taxon>Heliantheae alliance</taxon>
        <taxon>Millerieae</taxon>
        <taxon>Smallanthus</taxon>
    </lineage>
</organism>
<evidence type="ECO:0000313" key="1">
    <source>
        <dbReference type="EMBL" id="KAI3809121.1"/>
    </source>
</evidence>
<proteinExistence type="predicted"/>
<dbReference type="EMBL" id="CM042025">
    <property type="protein sequence ID" value="KAI3809121.1"/>
    <property type="molecule type" value="Genomic_DNA"/>
</dbReference>
<comment type="caution">
    <text evidence="1">The sequence shown here is derived from an EMBL/GenBank/DDBJ whole genome shotgun (WGS) entry which is preliminary data.</text>
</comment>